<dbReference type="EMBL" id="JBHSQK010000047">
    <property type="protein sequence ID" value="MFC5950441.1"/>
    <property type="molecule type" value="Genomic_DNA"/>
</dbReference>
<sequence>MSTTRELFSLSLPEVDLPGEDLTADPAGACDRLRAHGPLVRTVRGVEVLSYAMARAMCVDPALDSIGAGYYENLGASDPIMWWATEGSLPMIEGARHDRIRRVLHRAFTRRRISALTPEMTALARESVARLPSDEPFDLVERFSGRFPVAVLCSLLGVPGDDVELFRGWLMDLGLLAAIPLAPHTPVIDAAIEGLRAYLRDLIDRRRRHPSDDMVSALVQASGPEGRLTESELEGALLNLLFAGHDTTRYQFASIVELVVEQGMWAQLRAERDLIPAVVEESMRLRPALHILLRRATADVHHLGVDIPAGTLLAVNVFAANRDPEAFPSPHRMDPRRDGVGRQLGFGHGAHLCLGHALARAEMAIALAAFLDRFDAVELAARPRFPEGFASMHGPEELTLRGV</sequence>
<name>A0ABW1ICT4_9PSEU</name>
<protein>
    <submittedName>
        <fullName evidence="3">Cytochrome P450</fullName>
    </submittedName>
</protein>
<comment type="caution">
    <text evidence="3">The sequence shown here is derived from an EMBL/GenBank/DDBJ whole genome shotgun (WGS) entry which is preliminary data.</text>
</comment>
<dbReference type="PANTHER" id="PTHR46696:SF1">
    <property type="entry name" value="CYTOCHROME P450 YJIB-RELATED"/>
    <property type="match status" value="1"/>
</dbReference>
<evidence type="ECO:0000256" key="1">
    <source>
        <dbReference type="ARBA" id="ARBA00010617"/>
    </source>
</evidence>
<evidence type="ECO:0000313" key="4">
    <source>
        <dbReference type="Proteomes" id="UP001596119"/>
    </source>
</evidence>
<dbReference type="Proteomes" id="UP001596119">
    <property type="component" value="Unassembled WGS sequence"/>
</dbReference>
<dbReference type="Pfam" id="PF00067">
    <property type="entry name" value="p450"/>
    <property type="match status" value="1"/>
</dbReference>
<keyword evidence="2" id="KW-0560">Oxidoreductase</keyword>
<dbReference type="PROSITE" id="PS00086">
    <property type="entry name" value="CYTOCHROME_P450"/>
    <property type="match status" value="1"/>
</dbReference>
<dbReference type="PRINTS" id="PR00359">
    <property type="entry name" value="BP450"/>
</dbReference>
<dbReference type="InterPro" id="IPR002397">
    <property type="entry name" value="Cyt_P450_B"/>
</dbReference>
<keyword evidence="2" id="KW-0479">Metal-binding</keyword>
<keyword evidence="2" id="KW-0408">Iron</keyword>
<comment type="similarity">
    <text evidence="1 2">Belongs to the cytochrome P450 family.</text>
</comment>
<dbReference type="Gene3D" id="1.10.630.10">
    <property type="entry name" value="Cytochrome P450"/>
    <property type="match status" value="1"/>
</dbReference>
<dbReference type="InterPro" id="IPR017972">
    <property type="entry name" value="Cyt_P450_CS"/>
</dbReference>
<dbReference type="PANTHER" id="PTHR46696">
    <property type="entry name" value="P450, PUTATIVE (EUROFUNG)-RELATED"/>
    <property type="match status" value="1"/>
</dbReference>
<dbReference type="InterPro" id="IPR036396">
    <property type="entry name" value="Cyt_P450_sf"/>
</dbReference>
<dbReference type="SUPFAM" id="SSF48264">
    <property type="entry name" value="Cytochrome P450"/>
    <property type="match status" value="1"/>
</dbReference>
<keyword evidence="4" id="KW-1185">Reference proteome</keyword>
<dbReference type="PRINTS" id="PR00385">
    <property type="entry name" value="P450"/>
</dbReference>
<reference evidence="4" key="1">
    <citation type="journal article" date="2019" name="Int. J. Syst. Evol. Microbiol.">
        <title>The Global Catalogue of Microorganisms (GCM) 10K type strain sequencing project: providing services to taxonomists for standard genome sequencing and annotation.</title>
        <authorList>
            <consortium name="The Broad Institute Genomics Platform"/>
            <consortium name="The Broad Institute Genome Sequencing Center for Infectious Disease"/>
            <person name="Wu L."/>
            <person name="Ma J."/>
        </authorList>
    </citation>
    <scope>NUCLEOTIDE SEQUENCE [LARGE SCALE GENOMIC DNA]</scope>
    <source>
        <strain evidence="4">CGMCC 4.7397</strain>
    </source>
</reference>
<proteinExistence type="inferred from homology"/>
<organism evidence="3 4">
    <name type="scientific">Pseudonocardia lutea</name>
    <dbReference type="NCBI Taxonomy" id="2172015"/>
    <lineage>
        <taxon>Bacteria</taxon>
        <taxon>Bacillati</taxon>
        <taxon>Actinomycetota</taxon>
        <taxon>Actinomycetes</taxon>
        <taxon>Pseudonocardiales</taxon>
        <taxon>Pseudonocardiaceae</taxon>
        <taxon>Pseudonocardia</taxon>
    </lineage>
</organism>
<dbReference type="RefSeq" id="WP_379567574.1">
    <property type="nucleotide sequence ID" value="NZ_JBHSQK010000047.1"/>
</dbReference>
<evidence type="ECO:0000256" key="2">
    <source>
        <dbReference type="RuleBase" id="RU000461"/>
    </source>
</evidence>
<gene>
    <name evidence="3" type="ORF">ACFQH9_19410</name>
</gene>
<dbReference type="InterPro" id="IPR001128">
    <property type="entry name" value="Cyt_P450"/>
</dbReference>
<evidence type="ECO:0000313" key="3">
    <source>
        <dbReference type="EMBL" id="MFC5950441.1"/>
    </source>
</evidence>
<keyword evidence="2" id="KW-0349">Heme</keyword>
<keyword evidence="2" id="KW-0503">Monooxygenase</keyword>
<accession>A0ABW1ICT4</accession>